<sequence length="399" mass="43843">MVSTDDSNNSHSGFLDLPTEIRCHIYDLLLTDSYAITISAGYTTIAGDKIQDRARKTNIPGLPLTLAPLVRCHRDTSLFSVANPPTIAIDNGCIGDATGGELEYPAPLALLQTCRLVNDELTDYMRGKKRIARARSSEGGTEVSMPGDAKQGLSLYVSYPYGVLVLKSLYPFLLKQARKVHISGYCISPKDIEPDVSSSEEASDEERLTPSSSFAESFTTPTPVRGSYLRWTRIANSSVIASTNTDRPRLRLDPPSQRQQRRASETSTVFPPFSPDTNTVAGATLVRLIRTLFPTEPSQVVELSARILYPGEDTYASVWADDDSPLTHILRNIRGGKIDMQVKRGNLGTGLCVTARHKPEGRVISTSWENWRPATPVGMRRPLNRMSVKDLDAFLVGEA</sequence>
<accession>A0A9P4L7X5</accession>
<dbReference type="Proteomes" id="UP000800039">
    <property type="component" value="Unassembled WGS sequence"/>
</dbReference>
<reference evidence="2" key="1">
    <citation type="submission" date="2020-01" db="EMBL/GenBank/DDBJ databases">
        <authorList>
            <consortium name="DOE Joint Genome Institute"/>
            <person name="Haridas S."/>
            <person name="Albert R."/>
            <person name="Binder M."/>
            <person name="Bloem J."/>
            <person name="Labutti K."/>
            <person name="Salamov A."/>
            <person name="Andreopoulos B."/>
            <person name="Baker S.E."/>
            <person name="Barry K."/>
            <person name="Bills G."/>
            <person name="Bluhm B.H."/>
            <person name="Cannon C."/>
            <person name="Castanera R."/>
            <person name="Culley D.E."/>
            <person name="Daum C."/>
            <person name="Ezra D."/>
            <person name="Gonzalez J.B."/>
            <person name="Henrissat B."/>
            <person name="Kuo A."/>
            <person name="Liang C."/>
            <person name="Lipzen A."/>
            <person name="Lutzoni F."/>
            <person name="Magnuson J."/>
            <person name="Mondo S."/>
            <person name="Nolan M."/>
            <person name="Ohm R."/>
            <person name="Pangilinan J."/>
            <person name="Park H.-J."/>
            <person name="Ramirez L."/>
            <person name="Alfaro M."/>
            <person name="Sun H."/>
            <person name="Tritt A."/>
            <person name="Yoshinaga Y."/>
            <person name="Zwiers L.-H."/>
            <person name="Turgeon B.G."/>
            <person name="Goodwin S.B."/>
            <person name="Spatafora J.W."/>
            <person name="Crous P.W."/>
            <person name="Grigoriev I.V."/>
        </authorList>
    </citation>
    <scope>NUCLEOTIDE SEQUENCE</scope>
    <source>
        <strain evidence="2">CBS 394.84</strain>
    </source>
</reference>
<dbReference type="AlphaFoldDB" id="A0A9P4L7X5"/>
<protein>
    <submittedName>
        <fullName evidence="2">Uncharacterized protein</fullName>
    </submittedName>
</protein>
<comment type="caution">
    <text evidence="2">The sequence shown here is derived from an EMBL/GenBank/DDBJ whole genome shotgun (WGS) entry which is preliminary data.</text>
</comment>
<proteinExistence type="predicted"/>
<feature type="region of interest" description="Disordered" evidence="1">
    <location>
        <begin position="244"/>
        <end position="275"/>
    </location>
</feature>
<feature type="compositionally biased region" description="Polar residues" evidence="1">
    <location>
        <begin position="265"/>
        <end position="275"/>
    </location>
</feature>
<dbReference type="RefSeq" id="XP_040787307.1">
    <property type="nucleotide sequence ID" value="XM_040933228.1"/>
</dbReference>
<dbReference type="GeneID" id="63850479"/>
<organism evidence="2 3">
    <name type="scientific">Cucurbitaria berberidis CBS 394.84</name>
    <dbReference type="NCBI Taxonomy" id="1168544"/>
    <lineage>
        <taxon>Eukaryota</taxon>
        <taxon>Fungi</taxon>
        <taxon>Dikarya</taxon>
        <taxon>Ascomycota</taxon>
        <taxon>Pezizomycotina</taxon>
        <taxon>Dothideomycetes</taxon>
        <taxon>Pleosporomycetidae</taxon>
        <taxon>Pleosporales</taxon>
        <taxon>Pleosporineae</taxon>
        <taxon>Cucurbitariaceae</taxon>
        <taxon>Cucurbitaria</taxon>
    </lineage>
</organism>
<feature type="region of interest" description="Disordered" evidence="1">
    <location>
        <begin position="193"/>
        <end position="220"/>
    </location>
</feature>
<keyword evidence="3" id="KW-1185">Reference proteome</keyword>
<feature type="compositionally biased region" description="Polar residues" evidence="1">
    <location>
        <begin position="209"/>
        <end position="220"/>
    </location>
</feature>
<name>A0A9P4L7X5_9PLEO</name>
<dbReference type="EMBL" id="ML976616">
    <property type="protein sequence ID" value="KAF1844744.1"/>
    <property type="molecule type" value="Genomic_DNA"/>
</dbReference>
<evidence type="ECO:0000256" key="1">
    <source>
        <dbReference type="SAM" id="MobiDB-lite"/>
    </source>
</evidence>
<evidence type="ECO:0000313" key="3">
    <source>
        <dbReference type="Proteomes" id="UP000800039"/>
    </source>
</evidence>
<gene>
    <name evidence="2" type="ORF">K460DRAFT_365701</name>
</gene>
<evidence type="ECO:0000313" key="2">
    <source>
        <dbReference type="EMBL" id="KAF1844744.1"/>
    </source>
</evidence>
<dbReference type="OrthoDB" id="3899662at2759"/>